<keyword evidence="2" id="KW-0597">Phosphoprotein</keyword>
<dbReference type="PANTHER" id="PTHR10972:SF205">
    <property type="entry name" value="OXYSTEROL-BINDING PROTEIN 1"/>
    <property type="match status" value="1"/>
</dbReference>
<evidence type="ECO:0000256" key="2">
    <source>
        <dbReference type="ARBA" id="ARBA00022553"/>
    </source>
</evidence>
<comment type="similarity">
    <text evidence="1 3">Belongs to the OSBP family.</text>
</comment>
<dbReference type="InterPro" id="IPR037239">
    <property type="entry name" value="OSBP_sf"/>
</dbReference>
<dbReference type="InterPro" id="IPR018494">
    <property type="entry name" value="Oxysterol-bd_CS"/>
</dbReference>
<dbReference type="Proteomes" id="UP001489004">
    <property type="component" value="Unassembled WGS sequence"/>
</dbReference>
<evidence type="ECO:0000313" key="4">
    <source>
        <dbReference type="EMBL" id="KAK9824358.1"/>
    </source>
</evidence>
<evidence type="ECO:0000313" key="5">
    <source>
        <dbReference type="Proteomes" id="UP001489004"/>
    </source>
</evidence>
<reference evidence="4 5" key="1">
    <citation type="journal article" date="2024" name="Nat. Commun.">
        <title>Phylogenomics reveals the evolutionary origins of lichenization in chlorophyte algae.</title>
        <authorList>
            <person name="Puginier C."/>
            <person name="Libourel C."/>
            <person name="Otte J."/>
            <person name="Skaloud P."/>
            <person name="Haon M."/>
            <person name="Grisel S."/>
            <person name="Petersen M."/>
            <person name="Berrin J.G."/>
            <person name="Delaux P.M."/>
            <person name="Dal Grande F."/>
            <person name="Keller J."/>
        </authorList>
    </citation>
    <scope>NUCLEOTIDE SEQUENCE [LARGE SCALE GENOMIC DNA]</scope>
    <source>
        <strain evidence="4 5">SAG 2043</strain>
    </source>
</reference>
<proteinExistence type="inferred from homology"/>
<accession>A0AAW1QSA7</accession>
<dbReference type="EMBL" id="JALJOR010000002">
    <property type="protein sequence ID" value="KAK9824358.1"/>
    <property type="molecule type" value="Genomic_DNA"/>
</dbReference>
<comment type="caution">
    <text evidence="4">The sequence shown here is derived from an EMBL/GenBank/DDBJ whole genome shotgun (WGS) entry which is preliminary data.</text>
</comment>
<dbReference type="GO" id="GO:0016020">
    <property type="term" value="C:membrane"/>
    <property type="evidence" value="ECO:0007669"/>
    <property type="project" value="TreeGrafter"/>
</dbReference>
<evidence type="ECO:0008006" key="6">
    <source>
        <dbReference type="Google" id="ProtNLM"/>
    </source>
</evidence>
<sequence length="406" mass="44894">MPALLKALKRATGEVPAPADEDAFLDAEEAVLHCDAHPDGGFGFTNRQLLASQRNAVMEVIKEAGKSLLTGHLDLISLSLPVKMFESRSYLEKLTDVWVFPCFLDRAAAASSPLYRLQLVATWFIAGQQNAFASWMKPFNPILGETFQAATASGTRVYLEQISHHPPIAAYQMMGPGRAWVLTGVSRPEVRYKGNAVKTLVRGARTITFADGTRMELNFPSYLLKGILYSDQPHGEMDGTFSILDVTHNLRCQIEFGKVVGERNWLLQRPDSFSGQIVQLNAPAVGACQTLHRGSSFTHLASKFASLAAPSSKAADAREPAEEVLSRCVGNWLAFCDWDGSRFWTLVSEPPECWLPDSQPLPSDARYRSDLQQLKQGNLQAAQAAKELLEAQQRTDARWRRRTTTG</sequence>
<evidence type="ECO:0000256" key="1">
    <source>
        <dbReference type="ARBA" id="ARBA00008842"/>
    </source>
</evidence>
<dbReference type="GO" id="GO:0005829">
    <property type="term" value="C:cytosol"/>
    <property type="evidence" value="ECO:0007669"/>
    <property type="project" value="TreeGrafter"/>
</dbReference>
<gene>
    <name evidence="4" type="ORF">WJX72_009678</name>
</gene>
<organism evidence="4 5">
    <name type="scientific">[Myrmecia] bisecta</name>
    <dbReference type="NCBI Taxonomy" id="41462"/>
    <lineage>
        <taxon>Eukaryota</taxon>
        <taxon>Viridiplantae</taxon>
        <taxon>Chlorophyta</taxon>
        <taxon>core chlorophytes</taxon>
        <taxon>Trebouxiophyceae</taxon>
        <taxon>Trebouxiales</taxon>
        <taxon>Trebouxiaceae</taxon>
        <taxon>Myrmecia</taxon>
    </lineage>
</organism>
<dbReference type="PROSITE" id="PS01013">
    <property type="entry name" value="OSBP"/>
    <property type="match status" value="1"/>
</dbReference>
<name>A0AAW1QSA7_9CHLO</name>
<dbReference type="Gene3D" id="2.40.160.120">
    <property type="match status" value="1"/>
</dbReference>
<dbReference type="Pfam" id="PF01237">
    <property type="entry name" value="Oxysterol_BP"/>
    <property type="match status" value="1"/>
</dbReference>
<keyword evidence="5" id="KW-1185">Reference proteome</keyword>
<dbReference type="PANTHER" id="PTHR10972">
    <property type="entry name" value="OXYSTEROL-BINDING PROTEIN-RELATED"/>
    <property type="match status" value="1"/>
</dbReference>
<evidence type="ECO:0000256" key="3">
    <source>
        <dbReference type="RuleBase" id="RU003844"/>
    </source>
</evidence>
<protein>
    <recommendedName>
        <fullName evidence="6">Oxysterol-binding protein</fullName>
    </recommendedName>
</protein>
<dbReference type="GO" id="GO:0032934">
    <property type="term" value="F:sterol binding"/>
    <property type="evidence" value="ECO:0007669"/>
    <property type="project" value="TreeGrafter"/>
</dbReference>
<dbReference type="InterPro" id="IPR000648">
    <property type="entry name" value="Oxysterol-bd"/>
</dbReference>
<dbReference type="SUPFAM" id="SSF144000">
    <property type="entry name" value="Oxysterol-binding protein-like"/>
    <property type="match status" value="1"/>
</dbReference>
<dbReference type="AlphaFoldDB" id="A0AAW1QSA7"/>